<evidence type="ECO:0000313" key="3">
    <source>
        <dbReference type="Proteomes" id="UP001219355"/>
    </source>
</evidence>
<evidence type="ECO:0000313" key="2">
    <source>
        <dbReference type="EMBL" id="WEW54935.1"/>
    </source>
</evidence>
<dbReference type="Gene3D" id="1.10.510.10">
    <property type="entry name" value="Transferase(Phosphotransferase) domain 1"/>
    <property type="match status" value="1"/>
</dbReference>
<dbReference type="EMBL" id="CP120627">
    <property type="protein sequence ID" value="WEW54935.1"/>
    <property type="molecule type" value="Genomic_DNA"/>
</dbReference>
<dbReference type="InterPro" id="IPR011009">
    <property type="entry name" value="Kinase-like_dom_sf"/>
</dbReference>
<dbReference type="PANTHER" id="PTHR23257">
    <property type="entry name" value="SERINE-THREONINE PROTEIN KINASE"/>
    <property type="match status" value="1"/>
</dbReference>
<gene>
    <name evidence="2" type="ORF">PRK78_000362</name>
</gene>
<dbReference type="Proteomes" id="UP001219355">
    <property type="component" value="Chromosome 1"/>
</dbReference>
<dbReference type="GO" id="GO:0005524">
    <property type="term" value="F:ATP binding"/>
    <property type="evidence" value="ECO:0007669"/>
    <property type="project" value="InterPro"/>
</dbReference>
<accession>A0AAF0DBB6</accession>
<dbReference type="PANTHER" id="PTHR23257:SF961">
    <property type="entry name" value="PROTEIN KINASE DOMAIN-CONTAINING PROTEIN"/>
    <property type="match status" value="1"/>
</dbReference>
<protein>
    <recommendedName>
        <fullName evidence="1">Protein kinase domain-containing protein</fullName>
    </recommendedName>
</protein>
<dbReference type="GO" id="GO:0007165">
    <property type="term" value="P:signal transduction"/>
    <property type="evidence" value="ECO:0007669"/>
    <property type="project" value="TreeGrafter"/>
</dbReference>
<organism evidence="2 3">
    <name type="scientific">Emydomyces testavorans</name>
    <dbReference type="NCBI Taxonomy" id="2070801"/>
    <lineage>
        <taxon>Eukaryota</taxon>
        <taxon>Fungi</taxon>
        <taxon>Dikarya</taxon>
        <taxon>Ascomycota</taxon>
        <taxon>Pezizomycotina</taxon>
        <taxon>Eurotiomycetes</taxon>
        <taxon>Eurotiomycetidae</taxon>
        <taxon>Onygenales</taxon>
        <taxon>Nannizziopsiaceae</taxon>
        <taxon>Emydomyces</taxon>
    </lineage>
</organism>
<keyword evidence="3" id="KW-1185">Reference proteome</keyword>
<dbReference type="AlphaFoldDB" id="A0AAF0DBB6"/>
<dbReference type="GO" id="GO:0004672">
    <property type="term" value="F:protein kinase activity"/>
    <property type="evidence" value="ECO:0007669"/>
    <property type="project" value="InterPro"/>
</dbReference>
<proteinExistence type="predicted"/>
<feature type="domain" description="Protein kinase" evidence="1">
    <location>
        <begin position="16"/>
        <end position="263"/>
    </location>
</feature>
<dbReference type="SUPFAM" id="SSF56112">
    <property type="entry name" value="Protein kinase-like (PK-like)"/>
    <property type="match status" value="1"/>
</dbReference>
<name>A0AAF0DBB6_9EURO</name>
<dbReference type="GO" id="GO:0005737">
    <property type="term" value="C:cytoplasm"/>
    <property type="evidence" value="ECO:0007669"/>
    <property type="project" value="TreeGrafter"/>
</dbReference>
<reference evidence="2" key="1">
    <citation type="submission" date="2023-03" db="EMBL/GenBank/DDBJ databases">
        <title>Emydomyces testavorans Genome Sequence.</title>
        <authorList>
            <person name="Hoyer L."/>
        </authorList>
    </citation>
    <scope>NUCLEOTIDE SEQUENCE</scope>
    <source>
        <strain evidence="2">16-2883</strain>
    </source>
</reference>
<dbReference type="PROSITE" id="PS50011">
    <property type="entry name" value="PROTEIN_KINASE_DOM"/>
    <property type="match status" value="1"/>
</dbReference>
<dbReference type="Pfam" id="PF00069">
    <property type="entry name" value="Pkinase"/>
    <property type="match status" value="1"/>
</dbReference>
<dbReference type="InterPro" id="IPR000719">
    <property type="entry name" value="Prot_kinase_dom"/>
</dbReference>
<dbReference type="PROSITE" id="PS51257">
    <property type="entry name" value="PROKAR_LIPOPROTEIN"/>
    <property type="match status" value="1"/>
</dbReference>
<evidence type="ECO:0000259" key="1">
    <source>
        <dbReference type="PROSITE" id="PS50011"/>
    </source>
</evidence>
<dbReference type="InterPro" id="IPR050167">
    <property type="entry name" value="Ser_Thr_protein_kinase"/>
</dbReference>
<sequence>MPEKCSWEQSLRKAEWNQLQLAGVGCFAQVIKVGDTGLVVKKAVPHPVLGDLQPIEKRIYERIGHHPFILRYYGENRSEMHRGHLNGLVFEYLPGGALSDNLSLSNYAEKRTEWPAQIAEALRHIHSKGVLHGDVGCHNFLIQDDGSLALADFGGSVIDGSIAQVGYATRYQRPSSLSERLANPTVKDELFALGTVLYEISTGARLFPEISSRDIRIRFQGREYPDLTAVHEPSVRMVIKKCWDCEYEGAEDVLRDLRGFPLYNA</sequence>